<dbReference type="AlphaFoldDB" id="A0A554LH77"/>
<evidence type="ECO:0000256" key="4">
    <source>
        <dbReference type="ARBA" id="ARBA00022676"/>
    </source>
</evidence>
<gene>
    <name evidence="13" type="ORF">CEN92_61</name>
</gene>
<evidence type="ECO:0000313" key="13">
    <source>
        <dbReference type="EMBL" id="TSC92202.1"/>
    </source>
</evidence>
<feature type="transmembrane region" description="Helical" evidence="10">
    <location>
        <begin position="117"/>
        <end position="134"/>
    </location>
</feature>
<proteinExistence type="inferred from homology"/>
<feature type="transmembrane region" description="Helical" evidence="10">
    <location>
        <begin position="188"/>
        <end position="206"/>
    </location>
</feature>
<feature type="transmembrane region" description="Helical" evidence="10">
    <location>
        <begin position="360"/>
        <end position="380"/>
    </location>
</feature>
<dbReference type="Pfam" id="PF16192">
    <property type="entry name" value="PMT_4TMC"/>
    <property type="match status" value="1"/>
</dbReference>
<feature type="transmembrane region" description="Helical" evidence="10">
    <location>
        <begin position="166"/>
        <end position="182"/>
    </location>
</feature>
<dbReference type="EMBL" id="VMGH01000008">
    <property type="protein sequence ID" value="TSC92202.1"/>
    <property type="molecule type" value="Genomic_DNA"/>
</dbReference>
<dbReference type="Pfam" id="PF02366">
    <property type="entry name" value="PMT"/>
    <property type="match status" value="1"/>
</dbReference>
<reference evidence="13 14" key="1">
    <citation type="submission" date="2017-07" db="EMBL/GenBank/DDBJ databases">
        <title>Mechanisms for carbon and nitrogen cycling indicate functional differentiation within the Candidate Phyla Radiation.</title>
        <authorList>
            <person name="Danczak R.E."/>
            <person name="Johnston M.D."/>
            <person name="Kenah C."/>
            <person name="Slattery M."/>
            <person name="Wrighton K.C."/>
            <person name="Wilkins M.J."/>
        </authorList>
    </citation>
    <scope>NUCLEOTIDE SEQUENCE [LARGE SCALE GENOMIC DNA]</scope>
    <source>
        <strain evidence="13">Licking1014_96</strain>
    </source>
</reference>
<dbReference type="InterPro" id="IPR032421">
    <property type="entry name" value="PMT_4TMC"/>
</dbReference>
<dbReference type="GO" id="GO:0012505">
    <property type="term" value="C:endomembrane system"/>
    <property type="evidence" value="ECO:0007669"/>
    <property type="project" value="UniProtKB-SubCell"/>
</dbReference>
<evidence type="ECO:0000256" key="8">
    <source>
        <dbReference type="ARBA" id="ARBA00023136"/>
    </source>
</evidence>
<feature type="domain" description="Protein O-mannosyl-transferase C-terminal four TM" evidence="12">
    <location>
        <begin position="276"/>
        <end position="454"/>
    </location>
</feature>
<evidence type="ECO:0000256" key="10">
    <source>
        <dbReference type="RuleBase" id="RU367007"/>
    </source>
</evidence>
<keyword evidence="4 10" id="KW-0328">Glycosyltransferase</keyword>
<dbReference type="GO" id="GO:0005886">
    <property type="term" value="C:plasma membrane"/>
    <property type="evidence" value="ECO:0007669"/>
    <property type="project" value="UniProtKB-SubCell"/>
</dbReference>
<keyword evidence="5 10" id="KW-0808">Transferase</keyword>
<keyword evidence="7 10" id="KW-1133">Transmembrane helix</keyword>
<evidence type="ECO:0000256" key="5">
    <source>
        <dbReference type="ARBA" id="ARBA00022679"/>
    </source>
</evidence>
<evidence type="ECO:0000256" key="9">
    <source>
        <dbReference type="ARBA" id="ARBA00093617"/>
    </source>
</evidence>
<name>A0A554LH77_9BACT</name>
<dbReference type="Proteomes" id="UP000318296">
    <property type="component" value="Unassembled WGS sequence"/>
</dbReference>
<comment type="function">
    <text evidence="10">Protein O-mannosyltransferase that catalyzes the transfer of a single mannose residue from a polyprenol phospho-mannosyl lipidic donor to the hydroxyl group of selected serine and threonine residues in acceptor proteins.</text>
</comment>
<dbReference type="EC" id="2.4.1.-" evidence="10"/>
<evidence type="ECO:0000259" key="11">
    <source>
        <dbReference type="Pfam" id="PF02366"/>
    </source>
</evidence>
<feature type="transmembrane region" description="Helical" evidence="10">
    <location>
        <begin position="414"/>
        <end position="436"/>
    </location>
</feature>
<comment type="similarity">
    <text evidence="3 10">Belongs to the glycosyltransferase 39 family.</text>
</comment>
<dbReference type="UniPathway" id="UPA00378"/>
<evidence type="ECO:0000259" key="12">
    <source>
        <dbReference type="Pfam" id="PF16192"/>
    </source>
</evidence>
<dbReference type="PANTHER" id="PTHR10050">
    <property type="entry name" value="DOLICHYL-PHOSPHATE-MANNOSE--PROTEIN MANNOSYLTRANSFERASE"/>
    <property type="match status" value="1"/>
</dbReference>
<comment type="caution">
    <text evidence="13">The sequence shown here is derived from an EMBL/GenBank/DDBJ whole genome shotgun (WGS) entry which is preliminary data.</text>
</comment>
<feature type="transmembrane region" description="Helical" evidence="10">
    <location>
        <begin position="89"/>
        <end position="110"/>
    </location>
</feature>
<dbReference type="InterPro" id="IPR027005">
    <property type="entry name" value="PMT-like"/>
</dbReference>
<keyword evidence="10" id="KW-1003">Cell membrane</keyword>
<feature type="transmembrane region" description="Helical" evidence="10">
    <location>
        <begin position="386"/>
        <end position="407"/>
    </location>
</feature>
<keyword evidence="6 10" id="KW-0812">Transmembrane</keyword>
<sequence>MKKTWILVLIILALSITTHFAFFGRPNETVFDEVHFGKFISGYLNHKYFFDIHPPLGKLMISGIAKLSGYKTGFDFKEIGEKYPDNSYIWLRLLPVIFGTLLPLVIFFLARNLKLSTLTSFAAGLLIIFENALLGQSLFILLDSMLLLFGFLGLLLYLMARRKKSIWIFILAVISLSFSLSIKWTGLSFLGLVLVLEIVDLVKDMVQKRTVPCYWWRILIIIFLPIVIYFSIFALHFAILNKTGDGDGFMSREFQKTLAGSNYQNDSSIEPANMAQKFLELNLEMFRSNKRISDNHPYASQWFTWPMMAKPIYYWNSDETANQAKIYLFGNPIIFWGSFLGVVILILDCLFFFREMRRRFKTIMFILAGFILNYLPFVFITRPMFLYHYLAALVFAILALCFALNLIQNRRQKIIIFVLLLALAAASFFFFSPLTYGLRISPNSFNARLWTHNWQ</sequence>
<evidence type="ECO:0000256" key="7">
    <source>
        <dbReference type="ARBA" id="ARBA00022989"/>
    </source>
</evidence>
<keyword evidence="8 10" id="KW-0472">Membrane</keyword>
<accession>A0A554LH77</accession>
<evidence type="ECO:0000313" key="14">
    <source>
        <dbReference type="Proteomes" id="UP000318296"/>
    </source>
</evidence>
<dbReference type="GO" id="GO:0004169">
    <property type="term" value="F:dolichyl-phosphate-mannose-protein mannosyltransferase activity"/>
    <property type="evidence" value="ECO:0007669"/>
    <property type="project" value="UniProtKB-UniRule"/>
</dbReference>
<feature type="domain" description="ArnT-like N-terminal" evidence="11">
    <location>
        <begin position="10"/>
        <end position="241"/>
    </location>
</feature>
<evidence type="ECO:0000256" key="1">
    <source>
        <dbReference type="ARBA" id="ARBA00004127"/>
    </source>
</evidence>
<evidence type="ECO:0000256" key="3">
    <source>
        <dbReference type="ARBA" id="ARBA00007222"/>
    </source>
</evidence>
<organism evidence="13 14">
    <name type="scientific">Candidatus Berkelbacteria bacterium Licking1014_96</name>
    <dbReference type="NCBI Taxonomy" id="2017149"/>
    <lineage>
        <taxon>Bacteria</taxon>
        <taxon>Candidatus Berkelbacteria</taxon>
    </lineage>
</organism>
<evidence type="ECO:0000256" key="2">
    <source>
        <dbReference type="ARBA" id="ARBA00004922"/>
    </source>
</evidence>
<protein>
    <recommendedName>
        <fullName evidence="9 10">Polyprenol-phosphate-mannose--protein mannosyltransferase</fullName>
        <ecNumber evidence="10">2.4.1.-</ecNumber>
    </recommendedName>
</protein>
<evidence type="ECO:0000256" key="6">
    <source>
        <dbReference type="ARBA" id="ARBA00022692"/>
    </source>
</evidence>
<feature type="transmembrane region" description="Helical" evidence="10">
    <location>
        <begin position="218"/>
        <end position="240"/>
    </location>
</feature>
<feature type="transmembrane region" description="Helical" evidence="10">
    <location>
        <begin position="333"/>
        <end position="353"/>
    </location>
</feature>
<feature type="transmembrane region" description="Helical" evidence="10">
    <location>
        <begin position="140"/>
        <end position="159"/>
    </location>
</feature>
<comment type="pathway">
    <text evidence="2 10">Protein modification; protein glycosylation.</text>
</comment>
<comment type="subcellular location">
    <subcellularLocation>
        <location evidence="10">Cell membrane</location>
    </subcellularLocation>
    <subcellularLocation>
        <location evidence="1">Endomembrane system</location>
        <topology evidence="1">Multi-pass membrane protein</topology>
    </subcellularLocation>
</comment>
<dbReference type="InterPro" id="IPR003342">
    <property type="entry name" value="ArnT-like_N"/>
</dbReference>